<dbReference type="Gene3D" id="1.20.200.10">
    <property type="entry name" value="Fumarase/aspartase (Central domain)"/>
    <property type="match status" value="1"/>
</dbReference>
<organism evidence="1 2">
    <name type="scientific">Mycetohabitans endofungorum</name>
    <dbReference type="NCBI Taxonomy" id="417203"/>
    <lineage>
        <taxon>Bacteria</taxon>
        <taxon>Pseudomonadati</taxon>
        <taxon>Pseudomonadota</taxon>
        <taxon>Betaproteobacteria</taxon>
        <taxon>Burkholderiales</taxon>
        <taxon>Burkholderiaceae</taxon>
        <taxon>Mycetohabitans</taxon>
    </lineage>
</organism>
<dbReference type="SUPFAM" id="SSF48557">
    <property type="entry name" value="L-aspartase-like"/>
    <property type="match status" value="1"/>
</dbReference>
<reference evidence="1 2" key="1">
    <citation type="submission" date="2018-01" db="EMBL/GenBank/DDBJ databases">
        <title>Genomic Encyclopedia of Type Strains, Phase III (KMG-III): the genomes of soil and plant-associated and newly described type strains.</title>
        <authorList>
            <person name="Whitman W."/>
        </authorList>
    </citation>
    <scope>NUCLEOTIDE SEQUENCE [LARGE SCALE GENOMIC DNA]</scope>
    <source>
        <strain evidence="1 2">HKI456</strain>
    </source>
</reference>
<dbReference type="InterPro" id="IPR001106">
    <property type="entry name" value="Aromatic_Lyase"/>
</dbReference>
<dbReference type="Gene3D" id="1.10.275.10">
    <property type="entry name" value="Fumarase/aspartase (N-terminal domain)"/>
    <property type="match status" value="1"/>
</dbReference>
<dbReference type="CDD" id="cd00332">
    <property type="entry name" value="PAL-HAL"/>
    <property type="match status" value="1"/>
</dbReference>
<protein>
    <submittedName>
        <fullName evidence="1">Histidine ammonia-lyase</fullName>
    </submittedName>
</protein>
<dbReference type="PANTHER" id="PTHR10362">
    <property type="entry name" value="HISTIDINE AMMONIA-LYASE"/>
    <property type="match status" value="1"/>
</dbReference>
<keyword evidence="1" id="KW-0456">Lyase</keyword>
<proteinExistence type="predicted"/>
<dbReference type="Pfam" id="PF00221">
    <property type="entry name" value="Lyase_aromatic"/>
    <property type="match status" value="1"/>
</dbReference>
<dbReference type="NCBIfam" id="TIGR04475">
    <property type="entry name" value="Phe_D_beta_mut"/>
    <property type="match status" value="1"/>
</dbReference>
<dbReference type="OrthoDB" id="9806955at2"/>
<dbReference type="AlphaFoldDB" id="A0A2P5K7A4"/>
<keyword evidence="2" id="KW-1185">Reference proteome</keyword>
<dbReference type="InterPro" id="IPR008948">
    <property type="entry name" value="L-Aspartase-like"/>
</dbReference>
<evidence type="ECO:0000313" key="1">
    <source>
        <dbReference type="EMBL" id="PPB81941.1"/>
    </source>
</evidence>
<accession>A0A2P5K7A4</accession>
<sequence>MSNILEISGAGLRMVDIARAAYDFNVNVSLGQEACESIIRSRRLLDDLILQGKVIYGVNTSMGGFVKYLIPEKYAAEMQENLIAAVATNVGSYFDDHVVRATMLARINSLARGVSAISLENLQKFVDIFNKGICPCIPQKGSLGTSGDLGPLAAIALALTGKWKVRYRGEVMDASDALRDANIEPLKLSYKEGLALINGTSAMTGLACLLVNDAEKLIESYESVTALTLEALQGKRKVFSPLVHEEKLHPGQRASATNIYNMLSGSGMISNEDDISKELRSQLSDDVIDGVDNQIEDAYSLRCTPHILGPIKDAVDYVKSVVENELNSSSDNPLVIPKCGDVYHNGHFHGQYMSMAMDHLSIALVTLSNLSDRRIDRFMDKNNSNGLPPFLCENDQGIRLGLMGGQFMSASLASENRSLCVPVSIQSLPSTADFQDIVSLGLVAARRAREILDNTIYVISFELLCACQAADIRGAEKLGAHTATIYNALRSFLPFFDKDEPLTPYLEDVANFIRNGMVCPSGMTNEHAI</sequence>
<comment type="caution">
    <text evidence="1">The sequence shown here is derived from an EMBL/GenBank/DDBJ whole genome shotgun (WGS) entry which is preliminary data.</text>
</comment>
<dbReference type="InterPro" id="IPR024083">
    <property type="entry name" value="Fumarase/histidase_N"/>
</dbReference>
<dbReference type="EMBL" id="PRDW01000017">
    <property type="protein sequence ID" value="PPB81941.1"/>
    <property type="molecule type" value="Genomic_DNA"/>
</dbReference>
<dbReference type="RefSeq" id="WP_104078371.1">
    <property type="nucleotide sequence ID" value="NZ_CP062179.1"/>
</dbReference>
<dbReference type="GO" id="GO:0016841">
    <property type="term" value="F:ammonia-lyase activity"/>
    <property type="evidence" value="ECO:0007669"/>
    <property type="project" value="UniProtKB-ARBA"/>
</dbReference>
<name>A0A2P5K7A4_9BURK</name>
<gene>
    <name evidence="1" type="ORF">B0O95_11727</name>
</gene>
<evidence type="ECO:0000313" key="2">
    <source>
        <dbReference type="Proteomes" id="UP000243096"/>
    </source>
</evidence>
<dbReference type="InterPro" id="IPR031007">
    <property type="entry name" value="Phe_D_beta_mut"/>
</dbReference>
<dbReference type="Proteomes" id="UP000243096">
    <property type="component" value="Unassembled WGS sequence"/>
</dbReference>